<dbReference type="Gene3D" id="2.40.50.1070">
    <property type="match status" value="1"/>
</dbReference>
<dbReference type="EMBL" id="CAJNOJ010000034">
    <property type="protein sequence ID" value="CAF0904393.1"/>
    <property type="molecule type" value="Genomic_DNA"/>
</dbReference>
<evidence type="ECO:0000256" key="1">
    <source>
        <dbReference type="ARBA" id="ARBA00022603"/>
    </source>
</evidence>
<proteinExistence type="inferred from homology"/>
<feature type="binding site" evidence="6">
    <location>
        <position position="364"/>
    </location>
    <ligand>
        <name>S-adenosyl-L-methionine</name>
        <dbReference type="ChEBI" id="CHEBI:59789"/>
    </ligand>
</feature>
<keyword evidence="3 6" id="KW-0949">S-adenosyl-L-methionine</keyword>
<dbReference type="GO" id="GO:0030697">
    <property type="term" value="F:tRNA (uracil(54)-C5)-methyltransferase activity, S-adenosyl methionine-dependent"/>
    <property type="evidence" value="ECO:0007669"/>
    <property type="project" value="UniProtKB-EC"/>
</dbReference>
<evidence type="ECO:0000256" key="2">
    <source>
        <dbReference type="ARBA" id="ARBA00022679"/>
    </source>
</evidence>
<dbReference type="GO" id="GO:0032259">
    <property type="term" value="P:methylation"/>
    <property type="evidence" value="ECO:0007669"/>
    <property type="project" value="UniProtKB-KW"/>
</dbReference>
<evidence type="ECO:0000256" key="4">
    <source>
        <dbReference type="ARBA" id="ARBA00033763"/>
    </source>
</evidence>
<dbReference type="EC" id="2.1.1.35" evidence="4"/>
<evidence type="ECO:0000313" key="10">
    <source>
        <dbReference type="Proteomes" id="UP000663852"/>
    </source>
</evidence>
<gene>
    <name evidence="7" type="ORF">EDS130_LOCUS9939</name>
    <name evidence="8" type="ORF">XAT740_LOCUS30654</name>
</gene>
<dbReference type="PROSITE" id="PS51687">
    <property type="entry name" value="SAM_MT_RNA_M5U"/>
    <property type="match status" value="1"/>
</dbReference>
<dbReference type="OrthoDB" id="10250660at2759"/>
<evidence type="ECO:0000313" key="9">
    <source>
        <dbReference type="Proteomes" id="UP000663828"/>
    </source>
</evidence>
<dbReference type="AlphaFoldDB" id="A0A813ZXB1"/>
<dbReference type="Gene3D" id="3.40.50.150">
    <property type="entry name" value="Vaccinia Virus protein VP39"/>
    <property type="match status" value="1"/>
</dbReference>
<dbReference type="GO" id="GO:0006396">
    <property type="term" value="P:RNA processing"/>
    <property type="evidence" value="ECO:0007669"/>
    <property type="project" value="InterPro"/>
</dbReference>
<feature type="binding site" evidence="6">
    <location>
        <position position="419"/>
    </location>
    <ligand>
        <name>S-adenosyl-L-methionine</name>
        <dbReference type="ChEBI" id="CHEBI:59789"/>
    </ligand>
</feature>
<dbReference type="PANTHER" id="PTHR45904:SF1">
    <property type="entry name" value="TRNA (URACIL-5-)-METHYLTRANSFERASE HOMOLOG B"/>
    <property type="match status" value="1"/>
</dbReference>
<dbReference type="InterPro" id="IPR010280">
    <property type="entry name" value="U5_MeTrfase_fam"/>
</dbReference>
<dbReference type="PANTHER" id="PTHR45904">
    <property type="entry name" value="TRNA (URACIL-5-)-METHYLTRANSFERASE"/>
    <property type="match status" value="1"/>
</dbReference>
<comment type="caution">
    <text evidence="6">Lacks conserved residue(s) required for the propagation of feature annotation.</text>
</comment>
<accession>A0A813ZXB1</accession>
<evidence type="ECO:0000256" key="3">
    <source>
        <dbReference type="ARBA" id="ARBA00022691"/>
    </source>
</evidence>
<comment type="similarity">
    <text evidence="6">Belongs to the class I-like SAM-binding methyltransferase superfamily. RNA M5U methyltransferase family.</text>
</comment>
<dbReference type="Proteomes" id="UP000663828">
    <property type="component" value="Unassembled WGS sequence"/>
</dbReference>
<keyword evidence="1 6" id="KW-0489">Methyltransferase</keyword>
<dbReference type="Pfam" id="PF06325">
    <property type="entry name" value="PrmA"/>
    <property type="match status" value="1"/>
</dbReference>
<sequence length="501" mass="57543">MFLPKLVTRRSSKLVYSFCRSVQHRKPVEIIPPQRQKPRFDSAQFEASIKPYAEDVTTENQYEKLCNMILPLANYSYDEQLNIKQGIVEQLFDQIGNAILWDKRIDSQVLKYVEFHEGHFCQVKRIVPSPLTEQYRCKDDLSCGYDVDGQKTIGFYINPLNNKKFPNTLCVSPIHLKSMKAKHALVAKHFDRFLKQHPLPVCANTNILKKDQYWRTMSLKSNEQGHLVMTVVVHPQSLSKVLWTEIDQIKKDLLNYFIDGPGRECEINSIYFQASAHNRSTSDKNPLELIHGEAFLYETYNGKKFRISPESLFQTNKQTSEISFRTVFDHAQLDEHTVLLDIGSGIGVHSIMASPIAKKVYAIDPLKLCIEDGEFNAKLNGCRDNIEWICSYAEANLHRILKKIGDLHGNNSRLVAVINPSRYSLTNKTISIMRSLPSIQQLIYVLNKTDQQVMHNLYELAAGERSKLKEVGRPFIPTDVYPIDMLPHSTNVETIVKCIRV</sequence>
<dbReference type="InterPro" id="IPR045850">
    <property type="entry name" value="TRM2_met"/>
</dbReference>
<organism evidence="7 10">
    <name type="scientific">Adineta ricciae</name>
    <name type="common">Rotifer</name>
    <dbReference type="NCBI Taxonomy" id="249248"/>
    <lineage>
        <taxon>Eukaryota</taxon>
        <taxon>Metazoa</taxon>
        <taxon>Spiralia</taxon>
        <taxon>Gnathifera</taxon>
        <taxon>Rotifera</taxon>
        <taxon>Eurotatoria</taxon>
        <taxon>Bdelloidea</taxon>
        <taxon>Adinetida</taxon>
        <taxon>Adinetidae</taxon>
        <taxon>Adineta</taxon>
    </lineage>
</organism>
<dbReference type="Proteomes" id="UP000663852">
    <property type="component" value="Unassembled WGS sequence"/>
</dbReference>
<reference evidence="7" key="1">
    <citation type="submission" date="2021-02" db="EMBL/GenBank/DDBJ databases">
        <authorList>
            <person name="Nowell W R."/>
        </authorList>
    </citation>
    <scope>NUCLEOTIDE SEQUENCE</scope>
</reference>
<evidence type="ECO:0000313" key="8">
    <source>
        <dbReference type="EMBL" id="CAF1335270.1"/>
    </source>
</evidence>
<dbReference type="SUPFAM" id="SSF53335">
    <property type="entry name" value="S-adenosyl-L-methionine-dependent methyltransferases"/>
    <property type="match status" value="1"/>
</dbReference>
<evidence type="ECO:0000256" key="5">
    <source>
        <dbReference type="ARBA" id="ARBA00047278"/>
    </source>
</evidence>
<comment type="catalytic activity">
    <reaction evidence="5">
        <text>uridine(54) in tRNA + S-adenosyl-L-methionine = 5-methyluridine(54) in tRNA + S-adenosyl-L-homocysteine + H(+)</text>
        <dbReference type="Rhea" id="RHEA:42712"/>
        <dbReference type="Rhea" id="RHEA-COMP:10167"/>
        <dbReference type="Rhea" id="RHEA-COMP:10193"/>
        <dbReference type="ChEBI" id="CHEBI:15378"/>
        <dbReference type="ChEBI" id="CHEBI:57856"/>
        <dbReference type="ChEBI" id="CHEBI:59789"/>
        <dbReference type="ChEBI" id="CHEBI:65315"/>
        <dbReference type="ChEBI" id="CHEBI:74447"/>
        <dbReference type="EC" id="2.1.1.35"/>
    </reaction>
    <physiologicalReaction direction="left-to-right" evidence="5">
        <dbReference type="Rhea" id="RHEA:42713"/>
    </physiologicalReaction>
</comment>
<feature type="binding site" evidence="6">
    <location>
        <position position="314"/>
    </location>
    <ligand>
        <name>S-adenosyl-L-methionine</name>
        <dbReference type="ChEBI" id="CHEBI:59789"/>
    </ligand>
</feature>
<dbReference type="EMBL" id="CAJNOR010002747">
    <property type="protein sequence ID" value="CAF1335270.1"/>
    <property type="molecule type" value="Genomic_DNA"/>
</dbReference>
<keyword evidence="9" id="KW-1185">Reference proteome</keyword>
<evidence type="ECO:0000313" key="7">
    <source>
        <dbReference type="EMBL" id="CAF0904393.1"/>
    </source>
</evidence>
<keyword evidence="2 6" id="KW-0808">Transferase</keyword>
<name>A0A813ZXB1_ADIRI</name>
<dbReference type="GO" id="GO:0003723">
    <property type="term" value="F:RNA binding"/>
    <property type="evidence" value="ECO:0007669"/>
    <property type="project" value="TreeGrafter"/>
</dbReference>
<evidence type="ECO:0000256" key="6">
    <source>
        <dbReference type="PROSITE-ProRule" id="PRU01024"/>
    </source>
</evidence>
<dbReference type="InterPro" id="IPR029063">
    <property type="entry name" value="SAM-dependent_MTases_sf"/>
</dbReference>
<protein>
    <recommendedName>
        <fullName evidence="4">tRNA (uracil(54)-C(5))-methyltransferase</fullName>
        <ecNumber evidence="4">2.1.1.35</ecNumber>
    </recommendedName>
</protein>
<comment type="caution">
    <text evidence="7">The sequence shown here is derived from an EMBL/GenBank/DDBJ whole genome shotgun (WGS) entry which is preliminary data.</text>
</comment>